<dbReference type="PANTHER" id="PTHR48098:SF6">
    <property type="entry name" value="FERRI-BACILLIBACTIN ESTERASE BESA"/>
    <property type="match status" value="1"/>
</dbReference>
<name>A0ABW3KTF7_9FLAO</name>
<dbReference type="EMBL" id="JBHTKM010000063">
    <property type="protein sequence ID" value="MFD1016817.1"/>
    <property type="molecule type" value="Genomic_DNA"/>
</dbReference>
<keyword evidence="2" id="KW-1185">Reference proteome</keyword>
<accession>A0ABW3KTF7</accession>
<reference evidence="2" key="1">
    <citation type="journal article" date="2019" name="Int. J. Syst. Evol. Microbiol.">
        <title>The Global Catalogue of Microorganisms (GCM) 10K type strain sequencing project: providing services to taxonomists for standard genome sequencing and annotation.</title>
        <authorList>
            <consortium name="The Broad Institute Genomics Platform"/>
            <consortium name="The Broad Institute Genome Sequencing Center for Infectious Disease"/>
            <person name="Wu L."/>
            <person name="Ma J."/>
        </authorList>
    </citation>
    <scope>NUCLEOTIDE SEQUENCE [LARGE SCALE GENOMIC DNA]</scope>
    <source>
        <strain evidence="2">CCUG 56098</strain>
    </source>
</reference>
<dbReference type="GO" id="GO:0016787">
    <property type="term" value="F:hydrolase activity"/>
    <property type="evidence" value="ECO:0007669"/>
    <property type="project" value="UniProtKB-KW"/>
</dbReference>
<dbReference type="PANTHER" id="PTHR48098">
    <property type="entry name" value="ENTEROCHELIN ESTERASE-RELATED"/>
    <property type="match status" value="1"/>
</dbReference>
<gene>
    <name evidence="1" type="ORF">ACFQ13_12895</name>
</gene>
<protein>
    <submittedName>
        <fullName evidence="1">Alpha/beta hydrolase</fullName>
    </submittedName>
</protein>
<dbReference type="Gene3D" id="1.25.40.10">
    <property type="entry name" value="Tetratricopeptide repeat domain"/>
    <property type="match status" value="1"/>
</dbReference>
<dbReference type="Gene3D" id="3.40.50.1820">
    <property type="entry name" value="alpha/beta hydrolase"/>
    <property type="match status" value="1"/>
</dbReference>
<comment type="caution">
    <text evidence="1">The sequence shown here is derived from an EMBL/GenBank/DDBJ whole genome shotgun (WGS) entry which is preliminary data.</text>
</comment>
<dbReference type="InterPro" id="IPR000801">
    <property type="entry name" value="Esterase-like"/>
</dbReference>
<dbReference type="Pfam" id="PF00756">
    <property type="entry name" value="Esterase"/>
    <property type="match status" value="1"/>
</dbReference>
<organism evidence="1 2">
    <name type="scientific">Winogradskyella rapida</name>
    <dbReference type="NCBI Taxonomy" id="549701"/>
    <lineage>
        <taxon>Bacteria</taxon>
        <taxon>Pseudomonadati</taxon>
        <taxon>Bacteroidota</taxon>
        <taxon>Flavobacteriia</taxon>
        <taxon>Flavobacteriales</taxon>
        <taxon>Flavobacteriaceae</taxon>
        <taxon>Winogradskyella</taxon>
    </lineage>
</organism>
<dbReference type="InterPro" id="IPR050583">
    <property type="entry name" value="Mycobacterial_A85_antigen"/>
</dbReference>
<proteinExistence type="predicted"/>
<dbReference type="InterPro" id="IPR011990">
    <property type="entry name" value="TPR-like_helical_dom_sf"/>
</dbReference>
<sequence>MKNFYVFLLILFVSVQLPAQAIYKTIDSYKLEGTRELKIQLPRNYNPEDKRSYPLIIVLDGDYLFEPVAGNIDYQSYWEDIPDCIVVGINQASSRVDDFYYDEETYFPSHNGAAFYEFMAAELLPFIEDQYNASNFRIVVGHDLSANFINYYMFKDDPIFRAYVTLSPDFAPEMVNRLQQRMNILTDETFYYMATADADIKAIRASVVEADAVIKTVENEKFHYKFDEFKDANHYSLVGRGIPKALNQIFTLFKPINAKEYKEQVLTYEGTPFEYLMKKYADIERFYGFEKKLIENDVRAIAAASNKKGDVESLKELSKLVNKHFSKSMLSAYYSGMYNEKIGNFKRALQRYKSGLLLEPSQTVDKEIMLDKMYEIQEKIK</sequence>
<dbReference type="SUPFAM" id="SSF53474">
    <property type="entry name" value="alpha/beta-Hydrolases"/>
    <property type="match status" value="1"/>
</dbReference>
<dbReference type="InterPro" id="IPR029058">
    <property type="entry name" value="AB_hydrolase_fold"/>
</dbReference>
<dbReference type="RefSeq" id="WP_386117982.1">
    <property type="nucleotide sequence ID" value="NZ_JBHTKM010000063.1"/>
</dbReference>
<evidence type="ECO:0000313" key="2">
    <source>
        <dbReference type="Proteomes" id="UP001597086"/>
    </source>
</evidence>
<dbReference type="Proteomes" id="UP001597086">
    <property type="component" value="Unassembled WGS sequence"/>
</dbReference>
<evidence type="ECO:0000313" key="1">
    <source>
        <dbReference type="EMBL" id="MFD1016817.1"/>
    </source>
</evidence>
<keyword evidence="1" id="KW-0378">Hydrolase</keyword>